<accession>A0A9N9XHM8</accession>
<protein>
    <submittedName>
        <fullName evidence="1">Uncharacterized protein</fullName>
    </submittedName>
</protein>
<gene>
    <name evidence="1" type="ORF">DIABBA_LOCUS9779</name>
</gene>
<dbReference type="Pfam" id="PF01395">
    <property type="entry name" value="PBP_GOBP"/>
    <property type="match status" value="1"/>
</dbReference>
<organism evidence="1 2">
    <name type="scientific">Diabrotica balteata</name>
    <name type="common">Banded cucumber beetle</name>
    <dbReference type="NCBI Taxonomy" id="107213"/>
    <lineage>
        <taxon>Eukaryota</taxon>
        <taxon>Metazoa</taxon>
        <taxon>Ecdysozoa</taxon>
        <taxon>Arthropoda</taxon>
        <taxon>Hexapoda</taxon>
        <taxon>Insecta</taxon>
        <taxon>Pterygota</taxon>
        <taxon>Neoptera</taxon>
        <taxon>Endopterygota</taxon>
        <taxon>Coleoptera</taxon>
        <taxon>Polyphaga</taxon>
        <taxon>Cucujiformia</taxon>
        <taxon>Chrysomeloidea</taxon>
        <taxon>Chrysomelidae</taxon>
        <taxon>Galerucinae</taxon>
        <taxon>Diabroticina</taxon>
        <taxon>Diabroticites</taxon>
        <taxon>Diabrotica</taxon>
    </lineage>
</organism>
<evidence type="ECO:0000313" key="2">
    <source>
        <dbReference type="Proteomes" id="UP001153709"/>
    </source>
</evidence>
<reference evidence="1" key="1">
    <citation type="submission" date="2022-01" db="EMBL/GenBank/DDBJ databases">
        <authorList>
            <person name="King R."/>
        </authorList>
    </citation>
    <scope>NUCLEOTIDE SEQUENCE</scope>
</reference>
<dbReference type="SUPFAM" id="SSF47565">
    <property type="entry name" value="Insect pheromone/odorant-binding proteins"/>
    <property type="match status" value="1"/>
</dbReference>
<dbReference type="AlphaFoldDB" id="A0A9N9XHM8"/>
<dbReference type="EMBL" id="OU898281">
    <property type="protein sequence ID" value="CAG9836712.1"/>
    <property type="molecule type" value="Genomic_DNA"/>
</dbReference>
<sequence length="159" mass="18757">MQQVQPLPKTPISDAFYEDQASYGDDFYEEGPFEERHHGIKHYFKNFLLPRHEKSYLHSIHLECQRESSCELEYLQNPFQYMDYEPLGNYMLCISKRYGFMGSHGHLNFENLKYKLGMICGSEDPEIYINIYMCGSLLQSCSYSYKPLELFGSSRFPLP</sequence>
<proteinExistence type="predicted"/>
<dbReference type="Gene3D" id="1.10.238.20">
    <property type="entry name" value="Pheromone/general odorant binding protein domain"/>
    <property type="match status" value="1"/>
</dbReference>
<dbReference type="OrthoDB" id="10395652at2759"/>
<evidence type="ECO:0000313" key="1">
    <source>
        <dbReference type="EMBL" id="CAG9836712.1"/>
    </source>
</evidence>
<dbReference type="Proteomes" id="UP001153709">
    <property type="component" value="Chromosome 6"/>
</dbReference>
<name>A0A9N9XHM8_DIABA</name>
<dbReference type="InterPro" id="IPR006170">
    <property type="entry name" value="PBP/GOBP"/>
</dbReference>
<dbReference type="GO" id="GO:0005549">
    <property type="term" value="F:odorant binding"/>
    <property type="evidence" value="ECO:0007669"/>
    <property type="project" value="InterPro"/>
</dbReference>
<keyword evidence="2" id="KW-1185">Reference proteome</keyword>
<dbReference type="InterPro" id="IPR036728">
    <property type="entry name" value="PBP_GOBP_sf"/>
</dbReference>